<dbReference type="InterPro" id="IPR010918">
    <property type="entry name" value="PurM-like_C_dom"/>
</dbReference>
<evidence type="ECO:0000259" key="3">
    <source>
        <dbReference type="Pfam" id="PF02769"/>
    </source>
</evidence>
<dbReference type="InterPro" id="IPR016188">
    <property type="entry name" value="PurM-like_N"/>
</dbReference>
<feature type="domain" description="PurM-like N-terminal" evidence="2">
    <location>
        <begin position="39"/>
        <end position="150"/>
    </location>
</feature>
<dbReference type="InterPro" id="IPR011854">
    <property type="entry name" value="HypE"/>
</dbReference>
<dbReference type="Gene3D" id="3.90.650.10">
    <property type="entry name" value="PurM-like C-terminal domain"/>
    <property type="match status" value="1"/>
</dbReference>
<gene>
    <name evidence="4" type="primary">hypE</name>
    <name evidence="4" type="ORF">ERS852470_02481</name>
</gene>
<dbReference type="InterPro" id="IPR036921">
    <property type="entry name" value="PurM-like_N_sf"/>
</dbReference>
<dbReference type="Gene3D" id="3.30.1330.10">
    <property type="entry name" value="PurM-like, N-terminal domain"/>
    <property type="match status" value="1"/>
</dbReference>
<sequence length="337" mass="36738">MSNEIITLSHGSGGKATNKLINNLFYKYFNNEILNQQNDSSVLPLINGRIAISTDSFVINPIFFNGGDIGKLAICGTVNDISMSGAKPLYITVGFIIEEGLEIDELEKIVKSMADTAKKANVKIVTGDTKVVERGSCDKIYINTTGIGIIEDEKYYYSGDMVQAGDCILLSGTIGDHGMCIMNNRENLGFDVDIKSDCCLLNFLIDDILSVSKNVRVLRDPTRGGVATTLNEIIEHSNISIEIEEGSIPVKKEVSAMCDILGLDPLYVANEGKLIVIVDKDDALKVLEIMRKNEVGHDAVILGKAIDDGKNKLYLKTKIGGKRIISMPDGELLVRIC</sequence>
<dbReference type="OrthoDB" id="9801934at2"/>
<dbReference type="CDD" id="cd02197">
    <property type="entry name" value="HypE"/>
    <property type="match status" value="1"/>
</dbReference>
<organism evidence="4 5">
    <name type="scientific">Clostridium disporicum</name>
    <dbReference type="NCBI Taxonomy" id="84024"/>
    <lineage>
        <taxon>Bacteria</taxon>
        <taxon>Bacillati</taxon>
        <taxon>Bacillota</taxon>
        <taxon>Clostridia</taxon>
        <taxon>Eubacteriales</taxon>
        <taxon>Clostridiaceae</taxon>
        <taxon>Clostridium</taxon>
    </lineage>
</organism>
<dbReference type="InterPro" id="IPR036676">
    <property type="entry name" value="PurM-like_C_sf"/>
</dbReference>
<evidence type="ECO:0000259" key="2">
    <source>
        <dbReference type="Pfam" id="PF00586"/>
    </source>
</evidence>
<dbReference type="SUPFAM" id="SSF56042">
    <property type="entry name" value="PurM C-terminal domain-like"/>
    <property type="match status" value="1"/>
</dbReference>
<evidence type="ECO:0000256" key="1">
    <source>
        <dbReference type="ARBA" id="ARBA00006243"/>
    </source>
</evidence>
<dbReference type="Pfam" id="PF02769">
    <property type="entry name" value="AIRS_C"/>
    <property type="match status" value="1"/>
</dbReference>
<dbReference type="PIRSF" id="PIRSF005644">
    <property type="entry name" value="Hdrgns_mtr_HypE"/>
    <property type="match status" value="1"/>
</dbReference>
<dbReference type="NCBIfam" id="TIGR02124">
    <property type="entry name" value="hypE"/>
    <property type="match status" value="1"/>
</dbReference>
<dbReference type="SUPFAM" id="SSF55326">
    <property type="entry name" value="PurM N-terminal domain-like"/>
    <property type="match status" value="1"/>
</dbReference>
<name>A0A174FJE7_9CLOT</name>
<evidence type="ECO:0000313" key="5">
    <source>
        <dbReference type="Proteomes" id="UP000095558"/>
    </source>
</evidence>
<feature type="domain" description="PurM-like C-terminal" evidence="3">
    <location>
        <begin position="163"/>
        <end position="315"/>
    </location>
</feature>
<reference evidence="4 5" key="1">
    <citation type="submission" date="2015-09" db="EMBL/GenBank/DDBJ databases">
        <authorList>
            <consortium name="Pathogen Informatics"/>
        </authorList>
    </citation>
    <scope>NUCLEOTIDE SEQUENCE [LARGE SCALE GENOMIC DNA]</scope>
    <source>
        <strain evidence="4 5">2789STDY5834855</strain>
    </source>
</reference>
<comment type="similarity">
    <text evidence="1">Belongs to the HypE family.</text>
</comment>
<dbReference type="PANTHER" id="PTHR30303:SF0">
    <property type="entry name" value="CARBAMOYL DEHYDRATASE HYPE"/>
    <property type="match status" value="1"/>
</dbReference>
<dbReference type="AlphaFoldDB" id="A0A174FJE7"/>
<dbReference type="Proteomes" id="UP000095558">
    <property type="component" value="Unassembled WGS sequence"/>
</dbReference>
<dbReference type="GO" id="GO:0051604">
    <property type="term" value="P:protein maturation"/>
    <property type="evidence" value="ECO:0007669"/>
    <property type="project" value="TreeGrafter"/>
</dbReference>
<accession>A0A174FJE7</accession>
<protein>
    <submittedName>
        <fullName evidence="4">Hydrogenase expression/formation protein HypE</fullName>
    </submittedName>
</protein>
<dbReference type="RefSeq" id="WP_055277206.1">
    <property type="nucleotide sequence ID" value="NZ_CYZV01000026.1"/>
</dbReference>
<proteinExistence type="inferred from homology"/>
<dbReference type="PANTHER" id="PTHR30303">
    <property type="entry name" value="HYDROGENASE ISOENZYMES FORMATION PROTEIN HYPE"/>
    <property type="match status" value="1"/>
</dbReference>
<dbReference type="EMBL" id="CYZV01000026">
    <property type="protein sequence ID" value="CUO48255.1"/>
    <property type="molecule type" value="Genomic_DNA"/>
</dbReference>
<evidence type="ECO:0000313" key="4">
    <source>
        <dbReference type="EMBL" id="CUO48255.1"/>
    </source>
</evidence>
<dbReference type="Pfam" id="PF00586">
    <property type="entry name" value="AIRS"/>
    <property type="match status" value="1"/>
</dbReference>